<sequence length="720" mass="81635">MDMIVTTLGEDLIENESRNLTSLCESKEEFNLADERQIVPRVGDEYQVALPDMVSRFEYHEQSRSVVTDKCTNDYLVGLPLSIIWVQSGHDNDKNELGASKENVSSVTEEKSSNMNCSFPVPGSSYKPFNKMEEDSFLLGLYIFGRDFLQVKNFTGCRNIGEILSYYYGMFYKSQRYKRWLECKKSRKCACGKKIFTGSRQKELLFRLLPPLSEEGKSELLEVSKLFTKGQLPLDKYVMTLKNLVGLNCLVKAVGIGEGKHDRTRMVVEKSDTQLQTRKSYVTNSSEDILKFLQGGGRLSKATSHDFFWKVVWPPLLAKGWHAEQPQGGIFPKECLVFLLPGVKKFSKYKLVKGRHYFDSVFDVLNKVASDPTILDLSDEEDRGEETNSDKKRQAEGCKVEEMNLAIGNSSNQDHCYYLEARTQSCGVIEDVRFTIVDTSIAVANGETGKLMEVRALPVESNFALLRTHMIGDEEMSVQVETRAWDPSRESNYLSFNVVEADMFDSVKIISFNEKEAPANSKDANDSLHQTARSIRMCLNNDDRSKGDAKCQRKHRKKPHERNSLDPEPRKRRKIKVFPNNQMETCSVVGKPVEPAVKKEESNYLPATNFVEEEEGNFAAGPNENYHKPQPLLIDLNMPIMPDPESFEPGNVEMPMEQSNQSSQQDSVVVTVNDYPHPTQPEPQPSINPHRHSGRNRVMSTKALEALASGLMIMETRGRL</sequence>
<feature type="domain" description="DUF7952" evidence="7">
    <location>
        <begin position="130"/>
        <end position="257"/>
    </location>
</feature>
<dbReference type="Pfam" id="PF24662">
    <property type="entry name" value="DUF7650"/>
    <property type="match status" value="1"/>
</dbReference>
<dbReference type="PANTHER" id="PTHR13859">
    <property type="entry name" value="ATROPHIN-RELATED"/>
    <property type="match status" value="1"/>
</dbReference>
<evidence type="ECO:0000259" key="6">
    <source>
        <dbReference type="Pfam" id="PF24662"/>
    </source>
</evidence>
<comment type="subcellular location">
    <subcellularLocation>
        <location evidence="1">Nucleus</location>
    </subcellularLocation>
</comment>
<feature type="region of interest" description="Disordered" evidence="5">
    <location>
        <begin position="674"/>
        <end position="694"/>
    </location>
</feature>
<dbReference type="PANTHER" id="PTHR13859:SF11">
    <property type="entry name" value="GRUNGE, ISOFORM J"/>
    <property type="match status" value="1"/>
</dbReference>
<dbReference type="InterPro" id="IPR057712">
    <property type="entry name" value="DUF7952"/>
</dbReference>
<evidence type="ECO:0000256" key="2">
    <source>
        <dbReference type="ARBA" id="ARBA00023015"/>
    </source>
</evidence>
<evidence type="ECO:0000256" key="3">
    <source>
        <dbReference type="ARBA" id="ARBA00023163"/>
    </source>
</evidence>
<feature type="region of interest" description="Disordered" evidence="5">
    <location>
        <begin position="376"/>
        <end position="396"/>
    </location>
</feature>
<evidence type="ECO:0000256" key="4">
    <source>
        <dbReference type="ARBA" id="ARBA00023242"/>
    </source>
</evidence>
<accession>A0AAN7QL63</accession>
<evidence type="ECO:0000259" key="7">
    <source>
        <dbReference type="Pfam" id="PF25826"/>
    </source>
</evidence>
<dbReference type="Pfam" id="PF25826">
    <property type="entry name" value="DUF7952"/>
    <property type="match status" value="1"/>
</dbReference>
<evidence type="ECO:0000313" key="8">
    <source>
        <dbReference type="EMBL" id="KAK4770914.1"/>
    </source>
</evidence>
<evidence type="ECO:0000313" key="9">
    <source>
        <dbReference type="Proteomes" id="UP001345219"/>
    </source>
</evidence>
<dbReference type="EMBL" id="JAXIOK010000005">
    <property type="protein sequence ID" value="KAK4770914.1"/>
    <property type="molecule type" value="Genomic_DNA"/>
</dbReference>
<evidence type="ECO:0008006" key="10">
    <source>
        <dbReference type="Google" id="ProtNLM"/>
    </source>
</evidence>
<comment type="caution">
    <text evidence="8">The sequence shown here is derived from an EMBL/GenBank/DDBJ whole genome shotgun (WGS) entry which is preliminary data.</text>
</comment>
<dbReference type="GO" id="GO:0005634">
    <property type="term" value="C:nucleus"/>
    <property type="evidence" value="ECO:0007669"/>
    <property type="project" value="UniProtKB-SubCell"/>
</dbReference>
<dbReference type="GO" id="GO:0003714">
    <property type="term" value="F:transcription corepressor activity"/>
    <property type="evidence" value="ECO:0007669"/>
    <property type="project" value="TreeGrafter"/>
</dbReference>
<protein>
    <recommendedName>
        <fullName evidence="10">SANT domain-containing protein</fullName>
    </recommendedName>
</protein>
<feature type="compositionally biased region" description="Basic and acidic residues" evidence="5">
    <location>
        <begin position="541"/>
        <end position="551"/>
    </location>
</feature>
<evidence type="ECO:0000256" key="5">
    <source>
        <dbReference type="SAM" id="MobiDB-lite"/>
    </source>
</evidence>
<feature type="compositionally biased region" description="Basic and acidic residues" evidence="5">
    <location>
        <begin position="385"/>
        <end position="396"/>
    </location>
</feature>
<feature type="domain" description="DUF7650" evidence="6">
    <location>
        <begin position="287"/>
        <end position="372"/>
    </location>
</feature>
<keyword evidence="2" id="KW-0805">Transcription regulation</keyword>
<reference evidence="8 9" key="1">
    <citation type="journal article" date="2023" name="Hortic Res">
        <title>Pangenome of water caltrop reveals structural variations and asymmetric subgenome divergence after allopolyploidization.</title>
        <authorList>
            <person name="Zhang X."/>
            <person name="Chen Y."/>
            <person name="Wang L."/>
            <person name="Yuan Y."/>
            <person name="Fang M."/>
            <person name="Shi L."/>
            <person name="Lu R."/>
            <person name="Comes H.P."/>
            <person name="Ma Y."/>
            <person name="Chen Y."/>
            <person name="Huang G."/>
            <person name="Zhou Y."/>
            <person name="Zheng Z."/>
            <person name="Qiu Y."/>
        </authorList>
    </citation>
    <scope>NUCLEOTIDE SEQUENCE [LARGE SCALE GENOMIC DNA]</scope>
    <source>
        <tissue evidence="8">Roots</tissue>
    </source>
</reference>
<dbReference type="InterPro" id="IPR056067">
    <property type="entry name" value="DUF7650"/>
</dbReference>
<gene>
    <name evidence="8" type="ORF">SAY87_031446</name>
</gene>
<proteinExistence type="predicted"/>
<evidence type="ECO:0000256" key="1">
    <source>
        <dbReference type="ARBA" id="ARBA00004123"/>
    </source>
</evidence>
<keyword evidence="9" id="KW-1185">Reference proteome</keyword>
<keyword evidence="3" id="KW-0804">Transcription</keyword>
<feature type="region of interest" description="Disordered" evidence="5">
    <location>
        <begin position="538"/>
        <end position="574"/>
    </location>
</feature>
<dbReference type="AlphaFoldDB" id="A0AAN7QL63"/>
<organism evidence="8 9">
    <name type="scientific">Trapa incisa</name>
    <dbReference type="NCBI Taxonomy" id="236973"/>
    <lineage>
        <taxon>Eukaryota</taxon>
        <taxon>Viridiplantae</taxon>
        <taxon>Streptophyta</taxon>
        <taxon>Embryophyta</taxon>
        <taxon>Tracheophyta</taxon>
        <taxon>Spermatophyta</taxon>
        <taxon>Magnoliopsida</taxon>
        <taxon>eudicotyledons</taxon>
        <taxon>Gunneridae</taxon>
        <taxon>Pentapetalae</taxon>
        <taxon>rosids</taxon>
        <taxon>malvids</taxon>
        <taxon>Myrtales</taxon>
        <taxon>Lythraceae</taxon>
        <taxon>Trapa</taxon>
    </lineage>
</organism>
<dbReference type="Proteomes" id="UP001345219">
    <property type="component" value="Chromosome 24"/>
</dbReference>
<name>A0AAN7QL63_9MYRT</name>
<keyword evidence="4" id="KW-0539">Nucleus</keyword>